<evidence type="ECO:0000313" key="2">
    <source>
        <dbReference type="EMBL" id="KIP01187.1"/>
    </source>
</evidence>
<evidence type="ECO:0000256" key="1">
    <source>
        <dbReference type="SAM" id="MobiDB-lite"/>
    </source>
</evidence>
<proteinExistence type="predicted"/>
<accession>A0A0C3RYE3</accession>
<dbReference type="HOGENOM" id="CLU_2085642_0_0_1"/>
<keyword evidence="3" id="KW-1185">Reference proteome</keyword>
<dbReference type="Proteomes" id="UP000053257">
    <property type="component" value="Unassembled WGS sequence"/>
</dbReference>
<organism evidence="2 3">
    <name type="scientific">Phlebiopsis gigantea (strain 11061_1 CR5-6)</name>
    <name type="common">White-rot fungus</name>
    <name type="synonym">Peniophora gigantea</name>
    <dbReference type="NCBI Taxonomy" id="745531"/>
    <lineage>
        <taxon>Eukaryota</taxon>
        <taxon>Fungi</taxon>
        <taxon>Dikarya</taxon>
        <taxon>Basidiomycota</taxon>
        <taxon>Agaricomycotina</taxon>
        <taxon>Agaricomycetes</taxon>
        <taxon>Polyporales</taxon>
        <taxon>Phanerochaetaceae</taxon>
        <taxon>Phlebiopsis</taxon>
    </lineage>
</organism>
<protein>
    <submittedName>
        <fullName evidence="2">Uncharacterized protein</fullName>
    </submittedName>
</protein>
<reference evidence="2 3" key="1">
    <citation type="journal article" date="2014" name="PLoS Genet.">
        <title>Analysis of the Phlebiopsis gigantea genome, transcriptome and secretome provides insight into its pioneer colonization strategies of wood.</title>
        <authorList>
            <person name="Hori C."/>
            <person name="Ishida T."/>
            <person name="Igarashi K."/>
            <person name="Samejima M."/>
            <person name="Suzuki H."/>
            <person name="Master E."/>
            <person name="Ferreira P."/>
            <person name="Ruiz-Duenas F.J."/>
            <person name="Held B."/>
            <person name="Canessa P."/>
            <person name="Larrondo L.F."/>
            <person name="Schmoll M."/>
            <person name="Druzhinina I.S."/>
            <person name="Kubicek C.P."/>
            <person name="Gaskell J.A."/>
            <person name="Kersten P."/>
            <person name="St John F."/>
            <person name="Glasner J."/>
            <person name="Sabat G."/>
            <person name="Splinter BonDurant S."/>
            <person name="Syed K."/>
            <person name="Yadav J."/>
            <person name="Mgbeahuruike A.C."/>
            <person name="Kovalchuk A."/>
            <person name="Asiegbu F.O."/>
            <person name="Lackner G."/>
            <person name="Hoffmeister D."/>
            <person name="Rencoret J."/>
            <person name="Gutierrez A."/>
            <person name="Sun H."/>
            <person name="Lindquist E."/>
            <person name="Barry K."/>
            <person name="Riley R."/>
            <person name="Grigoriev I.V."/>
            <person name="Henrissat B."/>
            <person name="Kues U."/>
            <person name="Berka R.M."/>
            <person name="Martinez A.T."/>
            <person name="Covert S.F."/>
            <person name="Blanchette R.A."/>
            <person name="Cullen D."/>
        </authorList>
    </citation>
    <scope>NUCLEOTIDE SEQUENCE [LARGE SCALE GENOMIC DNA]</scope>
    <source>
        <strain evidence="2 3">11061_1 CR5-6</strain>
    </source>
</reference>
<dbReference type="EMBL" id="KN840875">
    <property type="protein sequence ID" value="KIP01187.1"/>
    <property type="molecule type" value="Genomic_DNA"/>
</dbReference>
<gene>
    <name evidence="2" type="ORF">PHLGIDRAFT_32586</name>
</gene>
<dbReference type="AlphaFoldDB" id="A0A0C3RYE3"/>
<name>A0A0C3RYE3_PHLG1</name>
<feature type="region of interest" description="Disordered" evidence="1">
    <location>
        <begin position="49"/>
        <end position="117"/>
    </location>
</feature>
<evidence type="ECO:0000313" key="3">
    <source>
        <dbReference type="Proteomes" id="UP000053257"/>
    </source>
</evidence>
<sequence>MWRWCSWQTGVGACVRVPCKKRSPSVRRCTGGSSCVVCPDVHGRARSRRQLDAMDVGARVGRSARRPGAQDANAIDPDAGDAAGRGTPHPQNARAGRLTRWACPDTRRPTDAKFATA</sequence>